<accession>A0A7W8YSL1</accession>
<name>A0A7W8YSL1_9SPHI</name>
<dbReference type="Proteomes" id="UP000537718">
    <property type="component" value="Unassembled WGS sequence"/>
</dbReference>
<comment type="caution">
    <text evidence="1">The sequence shown here is derived from an EMBL/GenBank/DDBJ whole genome shotgun (WGS) entry which is preliminary data.</text>
</comment>
<organism evidence="1 2">
    <name type="scientific">Pedobacter cryoconitis</name>
    <dbReference type="NCBI Taxonomy" id="188932"/>
    <lineage>
        <taxon>Bacteria</taxon>
        <taxon>Pseudomonadati</taxon>
        <taxon>Bacteroidota</taxon>
        <taxon>Sphingobacteriia</taxon>
        <taxon>Sphingobacteriales</taxon>
        <taxon>Sphingobacteriaceae</taxon>
        <taxon>Pedobacter</taxon>
    </lineage>
</organism>
<evidence type="ECO:0000313" key="1">
    <source>
        <dbReference type="EMBL" id="MBB5621050.1"/>
    </source>
</evidence>
<dbReference type="EMBL" id="JACHCF010000004">
    <property type="protein sequence ID" value="MBB5621050.1"/>
    <property type="molecule type" value="Genomic_DNA"/>
</dbReference>
<dbReference type="AlphaFoldDB" id="A0A7W8YSL1"/>
<sequence length="128" mass="14563">MKYYDILLDNIKIGTTRLEKADVPMGVVFGEIRLADGISGYDLFKTYCLTNRIEIINDYPHDRFIGTSNIPGIKVVDNNSAEIKGQVINIEGMDNNIFEVIISGIPYPLFEAEFLHHVKSYKNKFEDS</sequence>
<reference evidence="1 2" key="1">
    <citation type="submission" date="2020-08" db="EMBL/GenBank/DDBJ databases">
        <title>Genomic Encyclopedia of Type Strains, Phase IV (KMG-V): Genome sequencing to study the core and pangenomes of soil and plant-associated prokaryotes.</title>
        <authorList>
            <person name="Whitman W."/>
        </authorList>
    </citation>
    <scope>NUCLEOTIDE SEQUENCE [LARGE SCALE GENOMIC DNA]</scope>
    <source>
        <strain evidence="1 2">MP7CTX6</strain>
    </source>
</reference>
<proteinExistence type="predicted"/>
<protein>
    <submittedName>
        <fullName evidence="1">Uncharacterized protein</fullName>
    </submittedName>
</protein>
<gene>
    <name evidence="1" type="ORF">HDE69_002103</name>
</gene>
<evidence type="ECO:0000313" key="2">
    <source>
        <dbReference type="Proteomes" id="UP000537718"/>
    </source>
</evidence>
<dbReference type="RefSeq" id="WP_183867043.1">
    <property type="nucleotide sequence ID" value="NZ_JACHCF010000004.1"/>
</dbReference>